<proteinExistence type="predicted"/>
<keyword evidence="3" id="KW-1185">Reference proteome</keyword>
<evidence type="ECO:0000313" key="3">
    <source>
        <dbReference type="Proteomes" id="UP000823941"/>
    </source>
</evidence>
<dbReference type="PANTHER" id="PTHR33332">
    <property type="entry name" value="REVERSE TRANSCRIPTASE DOMAIN-CONTAINING PROTEIN"/>
    <property type="match status" value="1"/>
</dbReference>
<dbReference type="Proteomes" id="UP000823941">
    <property type="component" value="Chromosome 6"/>
</dbReference>
<dbReference type="EMBL" id="JAHIBW010000006">
    <property type="protein sequence ID" value="KAG7309667.1"/>
    <property type="molecule type" value="Genomic_DNA"/>
</dbReference>
<dbReference type="InterPro" id="IPR043502">
    <property type="entry name" value="DNA/RNA_pol_sf"/>
</dbReference>
<dbReference type="CDD" id="cd01650">
    <property type="entry name" value="RT_nLTR_like"/>
    <property type="match status" value="1"/>
</dbReference>
<organism evidence="2 3">
    <name type="scientific">Plutella xylostella</name>
    <name type="common">Diamondback moth</name>
    <name type="synonym">Plutella maculipennis</name>
    <dbReference type="NCBI Taxonomy" id="51655"/>
    <lineage>
        <taxon>Eukaryota</taxon>
        <taxon>Metazoa</taxon>
        <taxon>Ecdysozoa</taxon>
        <taxon>Arthropoda</taxon>
        <taxon>Hexapoda</taxon>
        <taxon>Insecta</taxon>
        <taxon>Pterygota</taxon>
        <taxon>Neoptera</taxon>
        <taxon>Endopterygota</taxon>
        <taxon>Lepidoptera</taxon>
        <taxon>Glossata</taxon>
        <taxon>Ditrysia</taxon>
        <taxon>Yponomeutoidea</taxon>
        <taxon>Plutellidae</taxon>
        <taxon>Plutella</taxon>
    </lineage>
</organism>
<dbReference type="SUPFAM" id="SSF56672">
    <property type="entry name" value="DNA/RNA polymerases"/>
    <property type="match status" value="1"/>
</dbReference>
<protein>
    <recommendedName>
        <fullName evidence="1">Reverse transcriptase domain-containing protein</fullName>
    </recommendedName>
</protein>
<feature type="domain" description="Reverse transcriptase" evidence="1">
    <location>
        <begin position="319"/>
        <end position="602"/>
    </location>
</feature>
<dbReference type="Pfam" id="PF00078">
    <property type="entry name" value="RVT_1"/>
    <property type="match status" value="1"/>
</dbReference>
<reference evidence="2 3" key="1">
    <citation type="submission" date="2021-06" db="EMBL/GenBank/DDBJ databases">
        <title>A haploid diamondback moth (Plutella xylostella L.) genome assembly resolves 31 chromosomes and identifies a diamide resistance mutation.</title>
        <authorList>
            <person name="Ward C.M."/>
            <person name="Perry K.D."/>
            <person name="Baker G."/>
            <person name="Powis K."/>
            <person name="Heckel D.G."/>
            <person name="Baxter S.W."/>
        </authorList>
    </citation>
    <scope>NUCLEOTIDE SEQUENCE [LARGE SCALE GENOMIC DNA]</scope>
    <source>
        <strain evidence="2 3">LV</strain>
        <tissue evidence="2">Single pupa</tissue>
    </source>
</reference>
<gene>
    <name evidence="2" type="ORF">JYU34_004157</name>
</gene>
<comment type="caution">
    <text evidence="2">The sequence shown here is derived from an EMBL/GenBank/DDBJ whole genome shotgun (WGS) entry which is preliminary data.</text>
</comment>
<accession>A0ABQ7QX87</accession>
<name>A0ABQ7QX87_PLUXY</name>
<evidence type="ECO:0000313" key="2">
    <source>
        <dbReference type="EMBL" id="KAG7309667.1"/>
    </source>
</evidence>
<evidence type="ECO:0000259" key="1">
    <source>
        <dbReference type="PROSITE" id="PS50878"/>
    </source>
</evidence>
<dbReference type="InterPro" id="IPR000477">
    <property type="entry name" value="RT_dom"/>
</dbReference>
<sequence length="796" mass="91060">MLPTHSLMPAHNLPTRQGSCLDHVALKIDRSKTSALVLVLNTSITDHSMTLLSLTRQNLKYKCSKTKKVINFDEALNSLMNENISELLFCNDPQLVTQILIDKINRCLTDNTREVKISKNQRIIKPWITPGLLRCIRNRNNIQKQLRANTGDEILKITFRRYRNFCNNLLKKIKRNYQRRLLQFASKTSKSLWKNIKNITHIKNNKSDSTKLLQTKSSSQESVDYVNNFFADIGKNLANAITQKMGDKIPKHNTNCYTTSQSLPSLSSFAMLDTDPEEVHTILMGLKSDSAPGWDGIPSSFLKVARKEIVPVISHLANLCFTMGVFPALLKIAIITPVHKSGDRDDVNNYRPISVLPSLSKILEKLINNRLINYLDKYKILSDYQYGFRKGKSTQDAVLSITSKIIDQLDNKGKCLTVFLDLKKAFDTVSVPILVNKLEKIGIRGTALQLLGDYLSERRQRVKIEQTVSDVTSISYGVPQGSVLGPTLFLIYINELCNIELDNTQVVSYADDTAVVFTGKSWDTIKIAAEKGLASISNWLESNLLTLNTAKTNFMCFSIYNNSQPDSSYNIKIHNCTNIAQSKCTCPAITKVSFVKYLGVIIDQRLSWHSQIEALAGRLRKLIWIFKTLRHVTDKNLLNKIYIALAQSLIIYCITVWGGALKTKFIEVERAQRILLKVMYFKKRTFSTRELYHTSNLLSIRQLYILHVILKKHTTLKFDISILNKRRKDVVAKSLPVRTLFAQIQYPHQSSHLFNTINKELEIYFMSYHECKKSLTKWLKSLEYCECEKLLEYNKF</sequence>
<dbReference type="PROSITE" id="PS50878">
    <property type="entry name" value="RT_POL"/>
    <property type="match status" value="1"/>
</dbReference>